<name>I1GR67_BRADI</name>
<dbReference type="OrthoDB" id="2113341at2759"/>
<evidence type="ECO:0000256" key="6">
    <source>
        <dbReference type="ARBA" id="ARBA00022837"/>
    </source>
</evidence>
<dbReference type="PANTHER" id="PTHR31388">
    <property type="entry name" value="PEROXIDASE 72-RELATED"/>
    <property type="match status" value="1"/>
</dbReference>
<keyword evidence="10" id="KW-0325">Glycoprotein</keyword>
<evidence type="ECO:0000256" key="5">
    <source>
        <dbReference type="ARBA" id="ARBA00022723"/>
    </source>
</evidence>
<evidence type="ECO:0000256" key="3">
    <source>
        <dbReference type="ARBA" id="ARBA00022559"/>
    </source>
</evidence>
<reference evidence="20" key="2">
    <citation type="submission" date="2017-06" db="EMBL/GenBank/DDBJ databases">
        <title>WGS assembly of Brachypodium distachyon.</title>
        <authorList>
            <consortium name="The International Brachypodium Initiative"/>
            <person name="Lucas S."/>
            <person name="Harmon-Smith M."/>
            <person name="Lail K."/>
            <person name="Tice H."/>
            <person name="Grimwood J."/>
            <person name="Bruce D."/>
            <person name="Barry K."/>
            <person name="Shu S."/>
            <person name="Lindquist E."/>
            <person name="Wang M."/>
            <person name="Pitluck S."/>
            <person name="Vogel J.P."/>
            <person name="Garvin D.F."/>
            <person name="Mockler T.C."/>
            <person name="Schmutz J."/>
            <person name="Rokhsar D."/>
            <person name="Bevan M.W."/>
        </authorList>
    </citation>
    <scope>NUCLEOTIDE SEQUENCE</scope>
    <source>
        <strain evidence="20">Bd21</strain>
    </source>
</reference>
<protein>
    <recommendedName>
        <fullName evidence="18">Peroxidase</fullName>
        <ecNumber evidence="18">1.11.1.7</ecNumber>
    </recommendedName>
</protein>
<feature type="chain" id="PRO_5013982588" description="Peroxidase" evidence="18">
    <location>
        <begin position="21"/>
        <end position="320"/>
    </location>
</feature>
<dbReference type="SUPFAM" id="SSF48113">
    <property type="entry name" value="Heme-dependent peroxidases"/>
    <property type="match status" value="1"/>
</dbReference>
<comment type="catalytic activity">
    <reaction evidence="1 18">
        <text>2 a phenolic donor + H2O2 = 2 a phenolic radical donor + 2 H2O</text>
        <dbReference type="Rhea" id="RHEA:56136"/>
        <dbReference type="ChEBI" id="CHEBI:15377"/>
        <dbReference type="ChEBI" id="CHEBI:16240"/>
        <dbReference type="ChEBI" id="CHEBI:139520"/>
        <dbReference type="ChEBI" id="CHEBI:139521"/>
        <dbReference type="EC" id="1.11.1.7"/>
    </reaction>
</comment>
<feature type="site" description="Transition state stabilizer" evidence="16">
    <location>
        <position position="60"/>
    </location>
</feature>
<comment type="function">
    <text evidence="18">Removal of H(2)O(2), oxidation of toxic reductants, biosynthesis and degradation of lignin, suberization, auxin catabolism, response to environmental stresses such as wounding, pathogen attack and oxidative stress.</text>
</comment>
<evidence type="ECO:0000259" key="19">
    <source>
        <dbReference type="PROSITE" id="PS50873"/>
    </source>
</evidence>
<evidence type="ECO:0000313" key="22">
    <source>
        <dbReference type="Proteomes" id="UP000008810"/>
    </source>
</evidence>
<feature type="binding site" description="axial binding residue" evidence="15">
    <location>
        <position position="191"/>
    </location>
    <ligand>
        <name>heme b</name>
        <dbReference type="ChEBI" id="CHEBI:60344"/>
    </ligand>
    <ligandPart>
        <name>Fe</name>
        <dbReference type="ChEBI" id="CHEBI:18248"/>
    </ligandPart>
</feature>
<feature type="active site" description="Proton acceptor" evidence="13">
    <location>
        <position position="64"/>
    </location>
</feature>
<comment type="subcellular location">
    <subcellularLocation>
        <location evidence="18">Secreted</location>
    </subcellularLocation>
</comment>
<dbReference type="InterPro" id="IPR019793">
    <property type="entry name" value="Peroxidases_heam-ligand_BS"/>
</dbReference>
<feature type="binding site" evidence="15">
    <location>
        <position position="86"/>
    </location>
    <ligand>
        <name>Ca(2+)</name>
        <dbReference type="ChEBI" id="CHEBI:29108"/>
        <label>1</label>
    </ligand>
</feature>
<feature type="disulfide bond" evidence="17">
    <location>
        <begin position="33"/>
        <end position="113"/>
    </location>
</feature>
<dbReference type="GO" id="GO:0020037">
    <property type="term" value="F:heme binding"/>
    <property type="evidence" value="ECO:0007669"/>
    <property type="project" value="UniProtKB-UniRule"/>
</dbReference>
<feature type="binding site" evidence="14">
    <location>
        <position position="161"/>
    </location>
    <ligand>
        <name>substrate</name>
    </ligand>
</feature>
<dbReference type="GeneID" id="100834856"/>
<evidence type="ECO:0000256" key="11">
    <source>
        <dbReference type="ARBA" id="ARBA00023283"/>
    </source>
</evidence>
<gene>
    <name evidence="21" type="primary">LOC100834856</name>
    <name evidence="20" type="ORF">BRADI_1g17877v3</name>
</gene>
<evidence type="ECO:0000256" key="14">
    <source>
        <dbReference type="PIRSR" id="PIRSR600823-2"/>
    </source>
</evidence>
<dbReference type="AlphaFoldDB" id="I1GR67"/>
<feature type="disulfide bond" evidence="17">
    <location>
        <begin position="198"/>
        <end position="224"/>
    </location>
</feature>
<feature type="binding site" evidence="15">
    <location>
        <position position="192"/>
    </location>
    <ligand>
        <name>Ca(2+)</name>
        <dbReference type="ChEBI" id="CHEBI:29108"/>
        <label>2</label>
    </ligand>
</feature>
<dbReference type="GO" id="GO:0005576">
    <property type="term" value="C:extracellular region"/>
    <property type="evidence" value="ECO:0007669"/>
    <property type="project" value="UniProtKB-SubCell"/>
</dbReference>
<dbReference type="FunFam" id="1.10.520.10:FF:000001">
    <property type="entry name" value="Peroxidase"/>
    <property type="match status" value="1"/>
</dbReference>
<dbReference type="CDD" id="cd00693">
    <property type="entry name" value="secretory_peroxidase"/>
    <property type="match status" value="1"/>
</dbReference>
<sequence length="320" mass="33498">MASYVLPVLLLLCVAASASASPGLSPRFYARSCPGALDTIRIAVEEAVRNEPRMGASLLRLHFHDCFVQGCDASVLLNDTATFTGEQSAAPNVASIRGFAVIDNIKARVEAICRQTVSCADILALAARDSVVALGGPSWTVPLGRRDSTTASLSLANSDLPAPSFDVANLTAAFAAKNLSVTDMVALSGGHTIGDSQCLNFRDRIYNETNNIDAAFATSLKSICPRSTSSGNSSLAPLDVATPTAFDNKYYGNLLAKKGLLHSDQVLVNARGGVGGLVRRYAGSPARFGKDFGAAMVRMGNVSPLTGSQGQIRLICSRVN</sequence>
<evidence type="ECO:0000256" key="17">
    <source>
        <dbReference type="PIRSR" id="PIRSR600823-5"/>
    </source>
</evidence>
<feature type="binding site" evidence="15">
    <location>
        <position position="65"/>
    </location>
    <ligand>
        <name>Ca(2+)</name>
        <dbReference type="ChEBI" id="CHEBI:29108"/>
        <label>1</label>
    </ligand>
</feature>
<dbReference type="Gene3D" id="1.10.420.10">
    <property type="entry name" value="Peroxidase, domain 2"/>
    <property type="match status" value="1"/>
</dbReference>
<evidence type="ECO:0000256" key="2">
    <source>
        <dbReference type="ARBA" id="ARBA00006873"/>
    </source>
</evidence>
<organism evidence="20">
    <name type="scientific">Brachypodium distachyon</name>
    <name type="common">Purple false brome</name>
    <name type="synonym">Trachynia distachya</name>
    <dbReference type="NCBI Taxonomy" id="15368"/>
    <lineage>
        <taxon>Eukaryota</taxon>
        <taxon>Viridiplantae</taxon>
        <taxon>Streptophyta</taxon>
        <taxon>Embryophyta</taxon>
        <taxon>Tracheophyta</taxon>
        <taxon>Spermatophyta</taxon>
        <taxon>Magnoliopsida</taxon>
        <taxon>Liliopsida</taxon>
        <taxon>Poales</taxon>
        <taxon>Poaceae</taxon>
        <taxon>BOP clade</taxon>
        <taxon>Pooideae</taxon>
        <taxon>Stipodae</taxon>
        <taxon>Brachypodieae</taxon>
        <taxon>Brachypodium</taxon>
    </lineage>
</organism>
<feature type="binding site" evidence="15">
    <location>
        <position position="74"/>
    </location>
    <ligand>
        <name>Ca(2+)</name>
        <dbReference type="ChEBI" id="CHEBI:29108"/>
        <label>1</label>
    </ligand>
</feature>
<evidence type="ECO:0000256" key="12">
    <source>
        <dbReference type="ARBA" id="ARBA00023324"/>
    </source>
</evidence>
<comment type="similarity">
    <text evidence="2">Belongs to the peroxidase family. Ascorbate peroxidase subfamily.</text>
</comment>
<proteinExistence type="inferred from homology"/>
<evidence type="ECO:0000256" key="18">
    <source>
        <dbReference type="RuleBase" id="RU362060"/>
    </source>
</evidence>
<evidence type="ECO:0000256" key="4">
    <source>
        <dbReference type="ARBA" id="ARBA00022617"/>
    </source>
</evidence>
<dbReference type="PROSITE" id="PS50873">
    <property type="entry name" value="PEROXIDASE_4"/>
    <property type="match status" value="1"/>
</dbReference>
<accession>I1GR67</accession>
<feature type="binding site" evidence="15">
    <location>
        <position position="72"/>
    </location>
    <ligand>
        <name>Ca(2+)</name>
        <dbReference type="ChEBI" id="CHEBI:29108"/>
        <label>1</label>
    </ligand>
</feature>
<dbReference type="Gene3D" id="1.10.520.10">
    <property type="match status" value="1"/>
</dbReference>
<dbReference type="GO" id="GO:0006979">
    <property type="term" value="P:response to oxidative stress"/>
    <property type="evidence" value="ECO:0007669"/>
    <property type="project" value="UniProtKB-UniRule"/>
</dbReference>
<dbReference type="STRING" id="15368.I1GR67"/>
<evidence type="ECO:0000256" key="9">
    <source>
        <dbReference type="ARBA" id="ARBA00023157"/>
    </source>
</evidence>
<keyword evidence="3 18" id="KW-0575">Peroxidase</keyword>
<keyword evidence="18" id="KW-0732">Signal</keyword>
<dbReference type="HOGENOM" id="CLU_010543_0_0_1"/>
<dbReference type="InterPro" id="IPR033905">
    <property type="entry name" value="Secretory_peroxidase"/>
</dbReference>
<feature type="binding site" evidence="15">
    <location>
        <position position="242"/>
    </location>
    <ligand>
        <name>Ca(2+)</name>
        <dbReference type="ChEBI" id="CHEBI:29108"/>
        <label>2</label>
    </ligand>
</feature>
<dbReference type="Proteomes" id="UP000008810">
    <property type="component" value="Chromosome 1"/>
</dbReference>
<feature type="binding site" evidence="15">
    <location>
        <position position="70"/>
    </location>
    <ligand>
        <name>Ca(2+)</name>
        <dbReference type="ChEBI" id="CHEBI:29108"/>
        <label>1</label>
    </ligand>
</feature>
<reference evidence="21" key="3">
    <citation type="submission" date="2018-08" db="UniProtKB">
        <authorList>
            <consortium name="EnsemblPlants"/>
        </authorList>
    </citation>
    <scope>IDENTIFICATION</scope>
    <source>
        <strain evidence="21">cv. Bd21</strain>
    </source>
</reference>
<dbReference type="PRINTS" id="PR00458">
    <property type="entry name" value="PEROXIDASE"/>
</dbReference>
<feature type="binding site" evidence="15">
    <location>
        <position position="247"/>
    </location>
    <ligand>
        <name>Ca(2+)</name>
        <dbReference type="ChEBI" id="CHEBI:29108"/>
        <label>2</label>
    </ligand>
</feature>
<dbReference type="InterPro" id="IPR002016">
    <property type="entry name" value="Haem_peroxidase"/>
</dbReference>
<dbReference type="InterPro" id="IPR000823">
    <property type="entry name" value="Peroxidase_pln"/>
</dbReference>
<dbReference type="GO" id="GO:0046872">
    <property type="term" value="F:metal ion binding"/>
    <property type="evidence" value="ECO:0007669"/>
    <property type="project" value="UniProtKB-UniRule"/>
</dbReference>
<evidence type="ECO:0000256" key="15">
    <source>
        <dbReference type="PIRSR" id="PIRSR600823-3"/>
    </source>
</evidence>
<comment type="cofactor">
    <cofactor evidence="15 18">
        <name>Ca(2+)</name>
        <dbReference type="ChEBI" id="CHEBI:29108"/>
    </cofactor>
    <text evidence="15 18">Binds 2 calcium ions per subunit.</text>
</comment>
<keyword evidence="11" id="KW-0873">Pyrrolidone carboxylic acid</keyword>
<keyword evidence="4 18" id="KW-0349">Heme</keyword>
<keyword evidence="9 17" id="KW-1015">Disulfide bond</keyword>
<dbReference type="Pfam" id="PF00141">
    <property type="entry name" value="peroxidase"/>
    <property type="match status" value="1"/>
</dbReference>
<dbReference type="GO" id="GO:0140825">
    <property type="term" value="F:lactoperoxidase activity"/>
    <property type="evidence" value="ECO:0007669"/>
    <property type="project" value="UniProtKB-EC"/>
</dbReference>
<dbReference type="InterPro" id="IPR019794">
    <property type="entry name" value="Peroxidases_AS"/>
</dbReference>
<dbReference type="Gramene" id="KQK14660">
    <property type="protein sequence ID" value="KQK14660"/>
    <property type="gene ID" value="BRADI_1g17877v3"/>
</dbReference>
<dbReference type="PANTHER" id="PTHR31388:SF48">
    <property type="entry name" value="PEROXIDASE 70"/>
    <property type="match status" value="1"/>
</dbReference>
<feature type="binding site" evidence="15">
    <location>
        <position position="239"/>
    </location>
    <ligand>
        <name>Ca(2+)</name>
        <dbReference type="ChEBI" id="CHEBI:29108"/>
        <label>2</label>
    </ligand>
</feature>
<dbReference type="PROSITE" id="PS00436">
    <property type="entry name" value="PEROXIDASE_2"/>
    <property type="match status" value="1"/>
</dbReference>
<reference evidence="20 21" key="1">
    <citation type="journal article" date="2010" name="Nature">
        <title>Genome sequencing and analysis of the model grass Brachypodium distachyon.</title>
        <authorList>
            <consortium name="International Brachypodium Initiative"/>
        </authorList>
    </citation>
    <scope>NUCLEOTIDE SEQUENCE [LARGE SCALE GENOMIC DNA]</scope>
    <source>
        <strain evidence="20 21">Bd21</strain>
    </source>
</reference>
<dbReference type="OMA" id="DESPRDH"/>
<keyword evidence="6 15" id="KW-0106">Calcium</keyword>
<dbReference type="GO" id="GO:0004601">
    <property type="term" value="F:peroxidase activity"/>
    <property type="evidence" value="ECO:0000318"/>
    <property type="project" value="GO_Central"/>
</dbReference>
<evidence type="ECO:0000313" key="21">
    <source>
        <dbReference type="EnsemblPlants" id="KQK14660"/>
    </source>
</evidence>
<dbReference type="PRINTS" id="PR00461">
    <property type="entry name" value="PLPEROXIDASE"/>
</dbReference>
<evidence type="ECO:0000256" key="8">
    <source>
        <dbReference type="ARBA" id="ARBA00023004"/>
    </source>
</evidence>
<keyword evidence="12 18" id="KW-0376">Hydrogen peroxide</keyword>
<keyword evidence="5 15" id="KW-0479">Metal-binding</keyword>
<evidence type="ECO:0000256" key="16">
    <source>
        <dbReference type="PIRSR" id="PIRSR600823-4"/>
    </source>
</evidence>
<dbReference type="FunCoup" id="I1GR67">
    <property type="interactions" value="139"/>
</dbReference>
<comment type="cofactor">
    <cofactor evidence="15 18">
        <name>heme b</name>
        <dbReference type="ChEBI" id="CHEBI:60344"/>
    </cofactor>
    <text evidence="15 18">Binds 1 heme b (iron(II)-protoporphyrin IX) group per subunit.</text>
</comment>
<evidence type="ECO:0000256" key="10">
    <source>
        <dbReference type="ARBA" id="ARBA00023180"/>
    </source>
</evidence>
<dbReference type="KEGG" id="bdi:100834856"/>
<feature type="disulfide bond" evidence="17">
    <location>
        <begin position="119"/>
        <end position="316"/>
    </location>
</feature>
<keyword evidence="8 15" id="KW-0408">Iron</keyword>
<dbReference type="InterPro" id="IPR010255">
    <property type="entry name" value="Haem_peroxidase_sf"/>
</dbReference>
<dbReference type="GO" id="GO:0042744">
    <property type="term" value="P:hydrogen peroxide catabolic process"/>
    <property type="evidence" value="ECO:0007669"/>
    <property type="project" value="UniProtKB-KW"/>
</dbReference>
<feature type="binding site" evidence="15">
    <location>
        <position position="68"/>
    </location>
    <ligand>
        <name>Ca(2+)</name>
        <dbReference type="ChEBI" id="CHEBI:29108"/>
        <label>1</label>
    </ligand>
</feature>
<keyword evidence="18" id="KW-0964">Secreted</keyword>
<evidence type="ECO:0000256" key="7">
    <source>
        <dbReference type="ARBA" id="ARBA00023002"/>
    </source>
</evidence>
<comment type="similarity">
    <text evidence="18">Belongs to the peroxidase family. Classical plant (class III) peroxidase subfamily.</text>
</comment>
<evidence type="ECO:0000313" key="20">
    <source>
        <dbReference type="EMBL" id="KQK14660.1"/>
    </source>
</evidence>
<dbReference type="RefSeq" id="XP_010234001.1">
    <property type="nucleotide sequence ID" value="XM_010235699.3"/>
</dbReference>
<keyword evidence="7 18" id="KW-0560">Oxidoreductase</keyword>
<feature type="domain" description="Plant heme peroxidase family profile" evidence="19">
    <location>
        <begin position="23"/>
        <end position="320"/>
    </location>
</feature>
<dbReference type="EnsemblPlants" id="KQK14660">
    <property type="protein sequence ID" value="KQK14660"/>
    <property type="gene ID" value="BRADI_1g17877v3"/>
</dbReference>
<feature type="disulfide bond" evidence="17">
    <location>
        <begin position="66"/>
        <end position="71"/>
    </location>
</feature>
<dbReference type="FunFam" id="1.10.420.10:FF:000006">
    <property type="entry name" value="Peroxidase"/>
    <property type="match status" value="1"/>
</dbReference>
<dbReference type="GO" id="GO:0009505">
    <property type="term" value="C:plant-type cell wall"/>
    <property type="evidence" value="ECO:0000318"/>
    <property type="project" value="GO_Central"/>
</dbReference>
<evidence type="ECO:0000256" key="13">
    <source>
        <dbReference type="PIRSR" id="PIRSR600823-1"/>
    </source>
</evidence>
<evidence type="ECO:0000256" key="1">
    <source>
        <dbReference type="ARBA" id="ARBA00000189"/>
    </source>
</evidence>
<dbReference type="eggNOG" id="ENOG502R50Y">
    <property type="taxonomic scope" value="Eukaryota"/>
</dbReference>
<feature type="signal peptide" evidence="18">
    <location>
        <begin position="1"/>
        <end position="20"/>
    </location>
</feature>
<keyword evidence="22" id="KW-1185">Reference proteome</keyword>
<dbReference type="EMBL" id="CM000880">
    <property type="protein sequence ID" value="KQK14660.1"/>
    <property type="molecule type" value="Genomic_DNA"/>
</dbReference>
<dbReference type="EC" id="1.11.1.7" evidence="18"/>
<dbReference type="PROSITE" id="PS00435">
    <property type="entry name" value="PEROXIDASE_1"/>
    <property type="match status" value="1"/>
</dbReference>